<feature type="active site" description="Proton acceptor" evidence="6">
    <location>
        <position position="280"/>
    </location>
</feature>
<dbReference type="SUPFAM" id="SSF51395">
    <property type="entry name" value="FMN-linked oxidoreductases"/>
    <property type="match status" value="1"/>
</dbReference>
<protein>
    <submittedName>
        <fullName evidence="9">FMN-dependent dehydrogenase family protein 1</fullName>
    </submittedName>
</protein>
<evidence type="ECO:0000256" key="6">
    <source>
        <dbReference type="PIRSR" id="PIRSR000138-1"/>
    </source>
</evidence>
<dbReference type="RefSeq" id="WP_014752705.1">
    <property type="nucleotide sequence ID" value="NC_017965.1"/>
</dbReference>
<dbReference type="GO" id="GO:0004459">
    <property type="term" value="F:L-lactate dehydrogenase (NAD+) activity"/>
    <property type="evidence" value="ECO:0007669"/>
    <property type="project" value="TreeGrafter"/>
</dbReference>
<feature type="binding site" evidence="7">
    <location>
        <begin position="311"/>
        <end position="315"/>
    </location>
    <ligand>
        <name>FMN</name>
        <dbReference type="ChEBI" id="CHEBI:58210"/>
    </ligand>
</feature>
<dbReference type="Pfam" id="PF01070">
    <property type="entry name" value="FMN_dh"/>
    <property type="match status" value="1"/>
</dbReference>
<proteinExistence type="inferred from homology"/>
<evidence type="ECO:0000313" key="9">
    <source>
        <dbReference type="EMBL" id="AFK64615.1"/>
    </source>
</evidence>
<dbReference type="KEGG" id="aka:TKWG_25539"/>
<evidence type="ECO:0000256" key="2">
    <source>
        <dbReference type="ARBA" id="ARBA00022630"/>
    </source>
</evidence>
<dbReference type="OrthoDB" id="8717062at2"/>
<evidence type="ECO:0000256" key="7">
    <source>
        <dbReference type="PIRSR" id="PIRSR000138-2"/>
    </source>
</evidence>
<dbReference type="FunFam" id="3.20.20.70:FF:000029">
    <property type="entry name" value="L-lactate dehydrogenase"/>
    <property type="match status" value="1"/>
</dbReference>
<evidence type="ECO:0000313" key="10">
    <source>
        <dbReference type="Proteomes" id="UP000005267"/>
    </source>
</evidence>
<dbReference type="HOGENOM" id="CLU_020639_0_0_4"/>
<accession>I3UHX7</accession>
<keyword evidence="2 7" id="KW-0285">Flavoprotein</keyword>
<dbReference type="PROSITE" id="PS00557">
    <property type="entry name" value="FMN_HYDROXY_ACID_DH_1"/>
    <property type="match status" value="1"/>
</dbReference>
<evidence type="ECO:0000256" key="1">
    <source>
        <dbReference type="ARBA" id="ARBA00001917"/>
    </source>
</evidence>
<feature type="binding site" evidence="7">
    <location>
        <position position="27"/>
    </location>
    <ligand>
        <name>glyoxylate</name>
        <dbReference type="ChEBI" id="CHEBI:36655"/>
    </ligand>
</feature>
<evidence type="ECO:0000259" key="8">
    <source>
        <dbReference type="PROSITE" id="PS51349"/>
    </source>
</evidence>
<feature type="domain" description="FMN hydroxy acid dehydrogenase" evidence="8">
    <location>
        <begin position="1"/>
        <end position="385"/>
    </location>
</feature>
<dbReference type="InterPro" id="IPR013785">
    <property type="entry name" value="Aldolase_TIM"/>
</dbReference>
<keyword evidence="9" id="KW-0614">Plasmid</keyword>
<feature type="binding site" evidence="7">
    <location>
        <position position="278"/>
    </location>
    <ligand>
        <name>FMN</name>
        <dbReference type="ChEBI" id="CHEBI:58210"/>
    </ligand>
</feature>
<dbReference type="InterPro" id="IPR037396">
    <property type="entry name" value="FMN_HAD"/>
</dbReference>
<geneLocation type="plasmid" evidence="9 10">
    <name>pWTk445</name>
</geneLocation>
<dbReference type="CDD" id="cd02809">
    <property type="entry name" value="alpha_hydroxyacid_oxid_FMN"/>
    <property type="match status" value="1"/>
</dbReference>
<dbReference type="InterPro" id="IPR012133">
    <property type="entry name" value="Alpha-hydoxy_acid_DH_FMN"/>
</dbReference>
<evidence type="ECO:0000256" key="3">
    <source>
        <dbReference type="ARBA" id="ARBA00022643"/>
    </source>
</evidence>
<dbReference type="GO" id="GO:0005886">
    <property type="term" value="C:plasma membrane"/>
    <property type="evidence" value="ECO:0007669"/>
    <property type="project" value="TreeGrafter"/>
</dbReference>
<dbReference type="Proteomes" id="UP000005267">
    <property type="component" value="Plasmid pWTk445"/>
</dbReference>
<comment type="similarity">
    <text evidence="5">Belongs to the FMN-dependent alpha-hydroxy acid dehydrogenase family.</text>
</comment>
<feature type="binding site" evidence="7">
    <location>
        <position position="131"/>
    </location>
    <ligand>
        <name>glyoxylate</name>
        <dbReference type="ChEBI" id="CHEBI:36655"/>
    </ligand>
</feature>
<feature type="binding site" evidence="7">
    <location>
        <position position="283"/>
    </location>
    <ligand>
        <name>glyoxylate</name>
        <dbReference type="ChEBI" id="CHEBI:36655"/>
    </ligand>
</feature>
<feature type="binding site" evidence="7">
    <location>
        <position position="280"/>
    </location>
    <ligand>
        <name>glyoxylate</name>
        <dbReference type="ChEBI" id="CHEBI:36655"/>
    </ligand>
</feature>
<comment type="cofactor">
    <cofactor evidence="1">
        <name>FMN</name>
        <dbReference type="ChEBI" id="CHEBI:58210"/>
    </cofactor>
</comment>
<keyword evidence="3 7" id="KW-0288">FMN</keyword>
<dbReference type="EMBL" id="CP003556">
    <property type="protein sequence ID" value="AFK64615.1"/>
    <property type="molecule type" value="Genomic_DNA"/>
</dbReference>
<feature type="binding site" evidence="7">
    <location>
        <begin position="80"/>
        <end position="82"/>
    </location>
    <ligand>
        <name>FMN</name>
        <dbReference type="ChEBI" id="CHEBI:58210"/>
    </ligand>
</feature>
<feature type="binding site" evidence="7">
    <location>
        <position position="129"/>
    </location>
    <ligand>
        <name>FMN</name>
        <dbReference type="ChEBI" id="CHEBI:58210"/>
    </ligand>
</feature>
<dbReference type="PIRSF" id="PIRSF000138">
    <property type="entry name" value="Al-hdrx_acd_dh"/>
    <property type="match status" value="1"/>
</dbReference>
<dbReference type="InterPro" id="IPR008259">
    <property type="entry name" value="FMN_hydac_DH_AS"/>
</dbReference>
<dbReference type="PANTHER" id="PTHR10578">
    <property type="entry name" value="S -2-HYDROXY-ACID OXIDASE-RELATED"/>
    <property type="match status" value="1"/>
</dbReference>
<reference evidence="9 10" key="1">
    <citation type="journal article" date="2011" name="J. Bacteriol.">
        <title>Whole-genome shotgun sequencing of the sulfur-oxidizing chemoautotroph Tetrathiobacter kashmirensis.</title>
        <authorList>
            <person name="Ghosh W."/>
            <person name="George A."/>
            <person name="Agarwal A."/>
            <person name="Raj P."/>
            <person name="Alam M."/>
            <person name="Pyne P."/>
            <person name="Das Gupta S.K."/>
        </authorList>
    </citation>
    <scope>NUCLEOTIDE SEQUENCE [LARGE SCALE GENOMIC DNA]</scope>
    <source>
        <strain evidence="9 10">WT001</strain>
        <plasmid evidence="9">pWTk445</plasmid>
    </source>
</reference>
<dbReference type="AlphaFoldDB" id="I3UHX7"/>
<gene>
    <name evidence="9" type="ordered locus">TKWG_25539</name>
</gene>
<feature type="binding site" evidence="7">
    <location>
        <position position="109"/>
    </location>
    <ligand>
        <name>FMN</name>
        <dbReference type="ChEBI" id="CHEBI:58210"/>
    </ligand>
</feature>
<feature type="binding site" evidence="7">
    <location>
        <position position="256"/>
    </location>
    <ligand>
        <name>FMN</name>
        <dbReference type="ChEBI" id="CHEBI:58210"/>
    </ligand>
</feature>
<feature type="binding site" evidence="7">
    <location>
        <begin position="334"/>
        <end position="335"/>
    </location>
    <ligand>
        <name>FMN</name>
        <dbReference type="ChEBI" id="CHEBI:58210"/>
    </ligand>
</feature>
<feature type="binding site" evidence="7">
    <location>
        <position position="157"/>
    </location>
    <ligand>
        <name>FMN</name>
        <dbReference type="ChEBI" id="CHEBI:58210"/>
    </ligand>
</feature>
<feature type="binding site" evidence="7">
    <location>
        <position position="166"/>
    </location>
    <ligand>
        <name>glyoxylate</name>
        <dbReference type="ChEBI" id="CHEBI:36655"/>
    </ligand>
</feature>
<sequence>MSLDHLLSVSDFEQAAKKVLPRCVYGYVRGGTEDEQSLRANRLTFEDIGFLPRGLNIVDKRELSTELWGHKYSMPLGIAPTGLAGLVRHDCDLELARAAKQANVPFVISGSSSVPLEKLQLETTDNWYQAYFPGDRVRISRIIERLNAAKIQVLVVTIDTCVAANRENNARVDFTIPFRMTPRLLLDGILHPRWTLGVFLKTLYASGIPRFANLYEEIGPPITEEPAHGFRTGRDRLSWDDMIWLREQWKGRLVLKGIMHPHDASRAEKLGADGIIVSNHGGRQLDGTIAPLAALPAIIEAVSEAFPVMIDGGFRRGTDVLKAIAFGARLVFVGRATLYGAAVGGEAGVGRVLSILAAELDRDMALLGCAQLFEVTKALLRTRSVIAL</sequence>
<keyword evidence="4" id="KW-0560">Oxidoreductase</keyword>
<dbReference type="Gene3D" id="3.20.20.70">
    <property type="entry name" value="Aldolase class I"/>
    <property type="match status" value="1"/>
</dbReference>
<dbReference type="GO" id="GO:0009060">
    <property type="term" value="P:aerobic respiration"/>
    <property type="evidence" value="ECO:0007669"/>
    <property type="project" value="TreeGrafter"/>
</dbReference>
<name>I3UHX7_ADVKW</name>
<dbReference type="PANTHER" id="PTHR10578:SF107">
    <property type="entry name" value="2-HYDROXYACID OXIDASE 1"/>
    <property type="match status" value="1"/>
</dbReference>
<keyword evidence="10" id="KW-1185">Reference proteome</keyword>
<organism evidence="9 10">
    <name type="scientific">Advenella kashmirensis (strain DSM 17095 / LMG 22695 / WT001)</name>
    <name type="common">Tetrathiobacter kashmirensis</name>
    <dbReference type="NCBI Taxonomy" id="1036672"/>
    <lineage>
        <taxon>Bacteria</taxon>
        <taxon>Pseudomonadati</taxon>
        <taxon>Pseudomonadota</taxon>
        <taxon>Betaproteobacteria</taxon>
        <taxon>Burkholderiales</taxon>
        <taxon>Alcaligenaceae</taxon>
    </lineage>
</organism>
<reference evidence="10" key="2">
    <citation type="journal article" date="2013" name="PLoS ONE">
        <title>Genome implosion elicits host-confinement in Alcaligenaceae: evidence from the comparative genomics of Tetrathiobacter kashmirensis, a pathogen in the making.</title>
        <authorList>
            <person name="Ghosh W."/>
            <person name="Alam M."/>
            <person name="Roy C."/>
            <person name="Pyne P."/>
            <person name="George A."/>
            <person name="Chakraborty R."/>
            <person name="Majumder S."/>
            <person name="Agarwal A."/>
            <person name="Chakraborty S."/>
            <person name="Majumdar S."/>
            <person name="Gupta S.K."/>
        </authorList>
    </citation>
    <scope>NUCLEOTIDE SEQUENCE [LARGE SCALE GENOMIC DNA]</scope>
    <source>
        <strain evidence="10">WT001</strain>
    </source>
</reference>
<dbReference type="InterPro" id="IPR000262">
    <property type="entry name" value="FMN-dep_DH"/>
</dbReference>
<dbReference type="GO" id="GO:0010181">
    <property type="term" value="F:FMN binding"/>
    <property type="evidence" value="ECO:0007669"/>
    <property type="project" value="InterPro"/>
</dbReference>
<evidence type="ECO:0000256" key="4">
    <source>
        <dbReference type="ARBA" id="ARBA00023002"/>
    </source>
</evidence>
<dbReference type="PROSITE" id="PS51349">
    <property type="entry name" value="FMN_HYDROXY_ACID_DH_2"/>
    <property type="match status" value="1"/>
</dbReference>
<evidence type="ECO:0000256" key="5">
    <source>
        <dbReference type="ARBA" id="ARBA00024042"/>
    </source>
</evidence>